<dbReference type="OrthoDB" id="422574at2759"/>
<reference evidence="2" key="2">
    <citation type="journal article" date="2023" name="Plants (Basel)">
        <title>Annotation of the Turnera subulata (Passifloraceae) Draft Genome Reveals the S-Locus Evolved after the Divergence of Turneroideae from Passifloroideae in a Stepwise Manner.</title>
        <authorList>
            <person name="Henning P.M."/>
            <person name="Roalson E.H."/>
            <person name="Mir W."/>
            <person name="McCubbin A.G."/>
            <person name="Shore J.S."/>
        </authorList>
    </citation>
    <scope>NUCLEOTIDE SEQUENCE</scope>
    <source>
        <strain evidence="2">F60SS</strain>
    </source>
</reference>
<dbReference type="Gene3D" id="3.40.30.10">
    <property type="entry name" value="Glutaredoxin"/>
    <property type="match status" value="1"/>
</dbReference>
<reference evidence="2" key="1">
    <citation type="submission" date="2022-02" db="EMBL/GenBank/DDBJ databases">
        <authorList>
            <person name="Henning P.M."/>
            <person name="McCubbin A.G."/>
            <person name="Shore J.S."/>
        </authorList>
    </citation>
    <scope>NUCLEOTIDE SEQUENCE</scope>
    <source>
        <strain evidence="2">F60SS</strain>
        <tissue evidence="2">Leaves</tissue>
    </source>
</reference>
<dbReference type="EMBL" id="JAKUCV010005396">
    <property type="protein sequence ID" value="KAJ4831347.1"/>
    <property type="molecule type" value="Genomic_DNA"/>
</dbReference>
<sequence length="53" mass="5984">MVVKVYGPAYASPKRVLVCLLEKGIEFETVPVDIIKGETQNPDFLNLQVRFAF</sequence>
<dbReference type="InterPro" id="IPR036249">
    <property type="entry name" value="Thioredoxin-like_sf"/>
</dbReference>
<evidence type="ECO:0000259" key="1">
    <source>
        <dbReference type="Pfam" id="PF02798"/>
    </source>
</evidence>
<dbReference type="AlphaFoldDB" id="A0A9Q0J7W4"/>
<proteinExistence type="predicted"/>
<comment type="caution">
    <text evidence="2">The sequence shown here is derived from an EMBL/GenBank/DDBJ whole genome shotgun (WGS) entry which is preliminary data.</text>
</comment>
<gene>
    <name evidence="2" type="primary">GSTF9_4</name>
    <name evidence="2" type="ORF">Tsubulata_033248</name>
</gene>
<dbReference type="Proteomes" id="UP001141552">
    <property type="component" value="Unassembled WGS sequence"/>
</dbReference>
<feature type="domain" description="GST N-terminal" evidence="1">
    <location>
        <begin position="1"/>
        <end position="47"/>
    </location>
</feature>
<organism evidence="2 3">
    <name type="scientific">Turnera subulata</name>
    <dbReference type="NCBI Taxonomy" id="218843"/>
    <lineage>
        <taxon>Eukaryota</taxon>
        <taxon>Viridiplantae</taxon>
        <taxon>Streptophyta</taxon>
        <taxon>Embryophyta</taxon>
        <taxon>Tracheophyta</taxon>
        <taxon>Spermatophyta</taxon>
        <taxon>Magnoliopsida</taxon>
        <taxon>eudicotyledons</taxon>
        <taxon>Gunneridae</taxon>
        <taxon>Pentapetalae</taxon>
        <taxon>rosids</taxon>
        <taxon>fabids</taxon>
        <taxon>Malpighiales</taxon>
        <taxon>Passifloraceae</taxon>
        <taxon>Turnera</taxon>
    </lineage>
</organism>
<dbReference type="Pfam" id="PF02798">
    <property type="entry name" value="GST_N"/>
    <property type="match status" value="1"/>
</dbReference>
<keyword evidence="3" id="KW-1185">Reference proteome</keyword>
<name>A0A9Q0J7W4_9ROSI</name>
<evidence type="ECO:0000313" key="2">
    <source>
        <dbReference type="EMBL" id="KAJ4831347.1"/>
    </source>
</evidence>
<dbReference type="InterPro" id="IPR004045">
    <property type="entry name" value="Glutathione_S-Trfase_N"/>
</dbReference>
<feature type="non-terminal residue" evidence="2">
    <location>
        <position position="53"/>
    </location>
</feature>
<protein>
    <submittedName>
        <fullName evidence="2">Glutathione S-transferase F9</fullName>
    </submittedName>
</protein>
<dbReference type="SUPFAM" id="SSF52833">
    <property type="entry name" value="Thioredoxin-like"/>
    <property type="match status" value="1"/>
</dbReference>
<evidence type="ECO:0000313" key="3">
    <source>
        <dbReference type="Proteomes" id="UP001141552"/>
    </source>
</evidence>
<accession>A0A9Q0J7W4</accession>